<evidence type="ECO:0000256" key="1">
    <source>
        <dbReference type="ARBA" id="ARBA00001946"/>
    </source>
</evidence>
<keyword evidence="13" id="KW-0030">Aminoacyl-tRNA synthetase</keyword>
<dbReference type="CDD" id="cd03388">
    <property type="entry name" value="PAP2_SPPase1"/>
    <property type="match status" value="1"/>
</dbReference>
<evidence type="ECO:0000256" key="3">
    <source>
        <dbReference type="ARBA" id="ARBA00007438"/>
    </source>
</evidence>
<dbReference type="InterPro" id="IPR045864">
    <property type="entry name" value="aa-tRNA-synth_II/BPL/LPL"/>
</dbReference>
<dbReference type="PANTHER" id="PTHR10947">
    <property type="entry name" value="PHENYLALANYL-TRNA SYNTHETASE BETA CHAIN AND LEUCINE-RICH REPEAT-CONTAINING PROTEIN 47"/>
    <property type="match status" value="1"/>
</dbReference>
<dbReference type="EC" id="6.1.1.20" evidence="4"/>
<proteinExistence type="inferred from homology"/>
<dbReference type="Pfam" id="PF01569">
    <property type="entry name" value="PAP2"/>
    <property type="match status" value="1"/>
</dbReference>
<reference evidence="17" key="1">
    <citation type="submission" date="2022-03" db="EMBL/GenBank/DDBJ databases">
        <authorList>
            <person name="Alioto T."/>
            <person name="Alioto T."/>
            <person name="Gomez Garrido J."/>
        </authorList>
    </citation>
    <scope>NUCLEOTIDE SEQUENCE</scope>
</reference>
<dbReference type="Pfam" id="PF03483">
    <property type="entry name" value="B3_4"/>
    <property type="match status" value="1"/>
</dbReference>
<dbReference type="InterPro" id="IPR036938">
    <property type="entry name" value="PAP2/HPO_sf"/>
</dbReference>
<evidence type="ECO:0000259" key="16">
    <source>
        <dbReference type="PROSITE" id="PS51483"/>
    </source>
</evidence>
<dbReference type="InterPro" id="IPR005146">
    <property type="entry name" value="B3/B4_tRNA-bd"/>
</dbReference>
<keyword evidence="12" id="KW-0648">Protein biosynthesis</keyword>
<dbReference type="AlphaFoldDB" id="A0AAD1RB61"/>
<dbReference type="Gene3D" id="1.20.144.10">
    <property type="entry name" value="Phosphatidic acid phosphatase type 2/haloperoxidase"/>
    <property type="match status" value="1"/>
</dbReference>
<dbReference type="FunFam" id="3.50.40.10:FF:000002">
    <property type="entry name" value="phenylalanine--tRNA ligase beta subunit"/>
    <property type="match status" value="1"/>
</dbReference>
<dbReference type="Gene3D" id="3.50.40.10">
    <property type="entry name" value="Phenylalanyl-trna Synthetase, Chain B, domain 3"/>
    <property type="match status" value="1"/>
</dbReference>
<dbReference type="Gene3D" id="3.30.56.10">
    <property type="match status" value="2"/>
</dbReference>
<keyword evidence="9" id="KW-0547">Nucleotide-binding</keyword>
<comment type="similarity">
    <text evidence="3">Belongs to the phenylalanyl-tRNA synthetase beta subunit family. Type 2 subfamily.</text>
</comment>
<name>A0AAD1RB61_PELCU</name>
<dbReference type="Pfam" id="PF18262">
    <property type="entry name" value="PhetRS_B1"/>
    <property type="match status" value="1"/>
</dbReference>
<dbReference type="GO" id="GO:0000287">
    <property type="term" value="F:magnesium ion binding"/>
    <property type="evidence" value="ECO:0007669"/>
    <property type="project" value="InterPro"/>
</dbReference>
<dbReference type="InterPro" id="IPR045060">
    <property type="entry name" value="Phe-tRNA-ligase_IIc_bsu"/>
</dbReference>
<feature type="transmembrane region" description="Helical" evidence="15">
    <location>
        <begin position="685"/>
        <end position="707"/>
    </location>
</feature>
<evidence type="ECO:0000256" key="14">
    <source>
        <dbReference type="ARBA" id="ARBA00033189"/>
    </source>
</evidence>
<dbReference type="NCBIfam" id="TIGR00471">
    <property type="entry name" value="pheT_arch"/>
    <property type="match status" value="1"/>
</dbReference>
<dbReference type="Pfam" id="PF17759">
    <property type="entry name" value="tRNA_synthFbeta"/>
    <property type="match status" value="1"/>
</dbReference>
<evidence type="ECO:0000256" key="6">
    <source>
        <dbReference type="ARBA" id="ARBA00022490"/>
    </source>
</evidence>
<comment type="subcellular location">
    <subcellularLocation>
        <location evidence="2">Cytoplasm</location>
    </subcellularLocation>
</comment>
<keyword evidence="10" id="KW-0067">ATP-binding</keyword>
<feature type="domain" description="B5" evidence="16">
    <location>
        <begin position="303"/>
        <end position="380"/>
    </location>
</feature>
<dbReference type="SUPFAM" id="SSF56037">
    <property type="entry name" value="PheT/TilS domain"/>
    <property type="match status" value="1"/>
</dbReference>
<dbReference type="InterPro" id="IPR040659">
    <property type="entry name" value="PhetRS_B1"/>
</dbReference>
<dbReference type="SUPFAM" id="SSF55681">
    <property type="entry name" value="Class II aaRS and biotin synthetases"/>
    <property type="match status" value="1"/>
</dbReference>
<evidence type="ECO:0000256" key="13">
    <source>
        <dbReference type="ARBA" id="ARBA00023146"/>
    </source>
</evidence>
<evidence type="ECO:0000313" key="18">
    <source>
        <dbReference type="Proteomes" id="UP001295444"/>
    </source>
</evidence>
<dbReference type="FunFam" id="3.30.56.10:FF:000007">
    <property type="entry name" value="Phenylalanine--tRNA ligase beta subunit"/>
    <property type="match status" value="1"/>
</dbReference>
<dbReference type="Gene3D" id="3.30.930.10">
    <property type="entry name" value="Bira Bifunctional Protein, Domain 2"/>
    <property type="match status" value="1"/>
</dbReference>
<dbReference type="Proteomes" id="UP001295444">
    <property type="component" value="Chromosome 02"/>
</dbReference>
<dbReference type="InterPro" id="IPR000326">
    <property type="entry name" value="PAP2/HPO"/>
</dbReference>
<keyword evidence="15" id="KW-1133">Transmembrane helix</keyword>
<dbReference type="InterPro" id="IPR041616">
    <property type="entry name" value="PheRS_beta_core"/>
</dbReference>
<dbReference type="GO" id="GO:0006432">
    <property type="term" value="P:phenylalanyl-tRNA aminoacylation"/>
    <property type="evidence" value="ECO:0007669"/>
    <property type="project" value="InterPro"/>
</dbReference>
<evidence type="ECO:0000256" key="2">
    <source>
        <dbReference type="ARBA" id="ARBA00004496"/>
    </source>
</evidence>
<evidence type="ECO:0000256" key="11">
    <source>
        <dbReference type="ARBA" id="ARBA00022842"/>
    </source>
</evidence>
<dbReference type="PANTHER" id="PTHR10947:SF0">
    <property type="entry name" value="PHENYLALANINE--TRNA LIGASE BETA SUBUNIT"/>
    <property type="match status" value="1"/>
</dbReference>
<protein>
    <recommendedName>
        <fullName evidence="5">Phenylalanine--tRNA ligase beta subunit</fullName>
        <ecNumber evidence="4">6.1.1.20</ecNumber>
    </recommendedName>
    <alternativeName>
        <fullName evidence="14">Phenylalanyl-tRNA synthetase beta subunit</fullName>
    </alternativeName>
</protein>
<feature type="transmembrane region" description="Helical" evidence="15">
    <location>
        <begin position="653"/>
        <end position="673"/>
    </location>
</feature>
<dbReference type="InterPro" id="IPR005147">
    <property type="entry name" value="tRNA_synthase_B5-dom"/>
</dbReference>
<dbReference type="InterPro" id="IPR004531">
    <property type="entry name" value="Phe-tRNA-synth_IIc_bsu_arc_euk"/>
</dbReference>
<evidence type="ECO:0000256" key="12">
    <source>
        <dbReference type="ARBA" id="ARBA00022917"/>
    </source>
</evidence>
<gene>
    <name evidence="17" type="ORF">PECUL_23A032233</name>
</gene>
<keyword evidence="6" id="KW-0963">Cytoplasm</keyword>
<keyword evidence="15" id="KW-0472">Membrane</keyword>
<keyword evidence="7 17" id="KW-0436">Ligase</keyword>
<evidence type="ECO:0000256" key="7">
    <source>
        <dbReference type="ARBA" id="ARBA00022598"/>
    </source>
</evidence>
<dbReference type="Pfam" id="PF03484">
    <property type="entry name" value="B5"/>
    <property type="match status" value="1"/>
</dbReference>
<dbReference type="GO" id="GO:0005524">
    <property type="term" value="F:ATP binding"/>
    <property type="evidence" value="ECO:0007669"/>
    <property type="project" value="UniProtKB-KW"/>
</dbReference>
<dbReference type="SMART" id="SM00874">
    <property type="entry name" value="B5"/>
    <property type="match status" value="1"/>
</dbReference>
<dbReference type="GO" id="GO:0004826">
    <property type="term" value="F:phenylalanine-tRNA ligase activity"/>
    <property type="evidence" value="ECO:0007669"/>
    <property type="project" value="UniProtKB-EC"/>
</dbReference>
<dbReference type="GO" id="GO:0003723">
    <property type="term" value="F:RNA binding"/>
    <property type="evidence" value="ECO:0007669"/>
    <property type="project" value="InterPro"/>
</dbReference>
<evidence type="ECO:0000313" key="17">
    <source>
        <dbReference type="EMBL" id="CAH2246822.1"/>
    </source>
</evidence>
<accession>A0AAD1RB61</accession>
<dbReference type="FunFam" id="3.30.56.10:FF:000003">
    <property type="entry name" value="Phenylalanine--tRNA ligase beta subunit"/>
    <property type="match status" value="1"/>
</dbReference>
<feature type="transmembrane region" description="Helical" evidence="15">
    <location>
        <begin position="845"/>
        <end position="866"/>
    </location>
</feature>
<dbReference type="GO" id="GO:0009328">
    <property type="term" value="C:phenylalanine-tRNA ligase complex"/>
    <property type="evidence" value="ECO:0007669"/>
    <property type="project" value="TreeGrafter"/>
</dbReference>
<feature type="transmembrane region" description="Helical" evidence="15">
    <location>
        <begin position="886"/>
        <end position="908"/>
    </location>
</feature>
<keyword evidence="18" id="KW-1185">Reference proteome</keyword>
<feature type="transmembrane region" description="Helical" evidence="15">
    <location>
        <begin position="783"/>
        <end position="804"/>
    </location>
</feature>
<evidence type="ECO:0000256" key="10">
    <source>
        <dbReference type="ARBA" id="ARBA00022840"/>
    </source>
</evidence>
<keyword evidence="15" id="KW-0812">Transmembrane</keyword>
<evidence type="ECO:0000256" key="9">
    <source>
        <dbReference type="ARBA" id="ARBA00022741"/>
    </source>
</evidence>
<feature type="transmembrane region" description="Helical" evidence="15">
    <location>
        <begin position="941"/>
        <end position="959"/>
    </location>
</feature>
<feature type="transmembrane region" description="Helical" evidence="15">
    <location>
        <begin position="753"/>
        <end position="771"/>
    </location>
</feature>
<dbReference type="SUPFAM" id="SSF46955">
    <property type="entry name" value="Putative DNA-binding domain"/>
    <property type="match status" value="2"/>
</dbReference>
<sequence length="964" mass="107936">MPTVSVKRDLLYQALGRTYTDEEFDELCFEFGLELDEITSEKEIISKEKGDGKADGASDIVLFKIDVPANRYDLLCLEGLVRGLQVFKERIDAPRYKRATPSDKQLQRLFITEETAAVRPHAVAAVLRNITFTQERYDSFIDLQEKLHQNICRRRALVAIGTHDLDTISGPFIYTAKPPAEIKFKPLNQTKEYTAAELMELYRTDSHLKHFLHIIEDKPVYPVIYDSNGVVLSMPPIINGNHSKISLNTRNVFIECTATDLTKAKITLDILVTMFSEYCAEPFTVEEAEVIYPDGRSTFYPELAYWKETVQSEKINSKVGICETPANLAKLLTRMCLKSEVLEDGKQIEVEIPPTRADIIHACDIVEDAAVAYGFNNIEMVIPKTYTIANQLPLNKLTELLRQDLAAAGFTEALTFALCSIDDIADKLGVPVSSTNAVHIANPKTAEFQVARTTLLPGLLKTIAANRKMPLPLKLFEMSDIVVKDSSRDVGARNHRHLCAVYYNKNPGFEVIHGLLDRIMQLVSMNPGEKGYQIKAAQVSVREIMAQWIEALQDPQLVAKFQMSCGLTLQPKGETNGVSLGHIQLRAFQGGRNKSTWVKGVPQEKELNGYSNGSYANGIHKKKQGVITILALQLKEYSECLETFKKPGMENHLLYYLFRFAAALGQEVFYITFLPFTLWNIDSFVARRLIMVWAIVMYLGQASKDLLKWPRPSSPPVVKLETRVEAEYGMPSTHAIAATAISFTFLLATMNRYQYPFGIGLTAALCLSTLVSLSRLYTGMHTVLDVICGVMIALLFLALTFPMWDSADELLLTNPICPVLAVIVGFLLSYTYPKMDHYSTTRADTVTILGCGSGIAVGTWLGHYLGMTYNPSGPFPLSIPPITTNMLLVQLARFVLGVSLLVLTRFAAKTLSLKILGSWYNVPTQDKLVRQRLEIEVPYKFVTYTSLGVVANTLVPWLYQVFRL</sequence>
<dbReference type="InterPro" id="IPR020825">
    <property type="entry name" value="Phe-tRNA_synthase-like_B3/B4"/>
</dbReference>
<feature type="transmembrane region" description="Helical" evidence="15">
    <location>
        <begin position="810"/>
        <end position="833"/>
    </location>
</feature>
<dbReference type="SMART" id="SM00873">
    <property type="entry name" value="B3_4"/>
    <property type="match status" value="1"/>
</dbReference>
<comment type="cofactor">
    <cofactor evidence="1">
        <name>Mg(2+)</name>
        <dbReference type="ChEBI" id="CHEBI:18420"/>
    </cofactor>
</comment>
<evidence type="ECO:0000256" key="4">
    <source>
        <dbReference type="ARBA" id="ARBA00012814"/>
    </source>
</evidence>
<evidence type="ECO:0000256" key="15">
    <source>
        <dbReference type="SAM" id="Phobius"/>
    </source>
</evidence>
<evidence type="ECO:0000256" key="8">
    <source>
        <dbReference type="ARBA" id="ARBA00022723"/>
    </source>
</evidence>
<dbReference type="InterPro" id="IPR009061">
    <property type="entry name" value="DNA-bd_dom_put_sf"/>
</dbReference>
<dbReference type="PROSITE" id="PS51483">
    <property type="entry name" value="B5"/>
    <property type="match status" value="1"/>
</dbReference>
<dbReference type="SUPFAM" id="SSF48317">
    <property type="entry name" value="Acid phosphatase/Vanadium-dependent haloperoxidase"/>
    <property type="match status" value="1"/>
</dbReference>
<organism evidence="17 18">
    <name type="scientific">Pelobates cultripes</name>
    <name type="common">Western spadefoot toad</name>
    <dbReference type="NCBI Taxonomy" id="61616"/>
    <lineage>
        <taxon>Eukaryota</taxon>
        <taxon>Metazoa</taxon>
        <taxon>Chordata</taxon>
        <taxon>Craniata</taxon>
        <taxon>Vertebrata</taxon>
        <taxon>Euteleostomi</taxon>
        <taxon>Amphibia</taxon>
        <taxon>Batrachia</taxon>
        <taxon>Anura</taxon>
        <taxon>Pelobatoidea</taxon>
        <taxon>Pelobatidae</taxon>
        <taxon>Pelobates</taxon>
    </lineage>
</organism>
<keyword evidence="8" id="KW-0479">Metal-binding</keyword>
<keyword evidence="11" id="KW-0460">Magnesium</keyword>
<evidence type="ECO:0000256" key="5">
    <source>
        <dbReference type="ARBA" id="ARBA00017032"/>
    </source>
</evidence>
<dbReference type="SMART" id="SM00014">
    <property type="entry name" value="acidPPc"/>
    <property type="match status" value="1"/>
</dbReference>
<dbReference type="EMBL" id="OW240913">
    <property type="protein sequence ID" value="CAH2246822.1"/>
    <property type="molecule type" value="Genomic_DNA"/>
</dbReference>